<comment type="caution">
    <text evidence="1">The sequence shown here is derived from an EMBL/GenBank/DDBJ whole genome shotgun (WGS) entry which is preliminary data.</text>
</comment>
<dbReference type="EMBL" id="CM051407">
    <property type="protein sequence ID" value="KAJ4701532.1"/>
    <property type="molecule type" value="Genomic_DNA"/>
</dbReference>
<evidence type="ECO:0000313" key="2">
    <source>
        <dbReference type="Proteomes" id="UP001164539"/>
    </source>
</evidence>
<evidence type="ECO:0000313" key="1">
    <source>
        <dbReference type="EMBL" id="KAJ4701532.1"/>
    </source>
</evidence>
<reference evidence="1 2" key="1">
    <citation type="journal article" date="2023" name="Science">
        <title>Complex scaffold remodeling in plant triterpene biosynthesis.</title>
        <authorList>
            <person name="De La Pena R."/>
            <person name="Hodgson H."/>
            <person name="Liu J.C."/>
            <person name="Stephenson M.J."/>
            <person name="Martin A.C."/>
            <person name="Owen C."/>
            <person name="Harkess A."/>
            <person name="Leebens-Mack J."/>
            <person name="Jimenez L.E."/>
            <person name="Osbourn A."/>
            <person name="Sattely E.S."/>
        </authorList>
    </citation>
    <scope>NUCLEOTIDE SEQUENCE [LARGE SCALE GENOMIC DNA]</scope>
    <source>
        <strain evidence="2">cv. JPN11</strain>
        <tissue evidence="1">Leaf</tissue>
    </source>
</reference>
<organism evidence="1 2">
    <name type="scientific">Melia azedarach</name>
    <name type="common">Chinaberry tree</name>
    <dbReference type="NCBI Taxonomy" id="155640"/>
    <lineage>
        <taxon>Eukaryota</taxon>
        <taxon>Viridiplantae</taxon>
        <taxon>Streptophyta</taxon>
        <taxon>Embryophyta</taxon>
        <taxon>Tracheophyta</taxon>
        <taxon>Spermatophyta</taxon>
        <taxon>Magnoliopsida</taxon>
        <taxon>eudicotyledons</taxon>
        <taxon>Gunneridae</taxon>
        <taxon>Pentapetalae</taxon>
        <taxon>rosids</taxon>
        <taxon>malvids</taxon>
        <taxon>Sapindales</taxon>
        <taxon>Meliaceae</taxon>
        <taxon>Melia</taxon>
    </lineage>
</organism>
<gene>
    <name evidence="1" type="ORF">OWV82_024765</name>
</gene>
<sequence>MAHPTERNIRVNFETFFGEWLNRQQNYLDQLHLEITPEHVDKYEQHLSLIDQVLSHYQQYYGEKSVAAREDVILFFSPPWFTSFERTLLWIGGFRPTLVFKLINHSVHDLTAEQERVLDRLKAETRKGEKELAETMARIQESLASPPSMNLARRGNLIDGEALELDSAMKDLQTGMLAALEAADALRGTTVRKVLHVLHPVQTVKLLTAAAQFHLRIRRWGLQRDELGTAATNGL</sequence>
<name>A0ACC1WRQ4_MELAZ</name>
<accession>A0ACC1WRQ4</accession>
<keyword evidence="2" id="KW-1185">Reference proteome</keyword>
<protein>
    <submittedName>
        <fullName evidence="1">Transcription factor-related</fullName>
    </submittedName>
</protein>
<dbReference type="Proteomes" id="UP001164539">
    <property type="component" value="Chromosome 14"/>
</dbReference>
<proteinExistence type="predicted"/>